<dbReference type="GO" id="GO:0030688">
    <property type="term" value="C:preribosome, small subunit precursor"/>
    <property type="evidence" value="ECO:0007669"/>
    <property type="project" value="TreeGrafter"/>
</dbReference>
<dbReference type="PANTHER" id="PTHR21531">
    <property type="entry name" value="LOW-TEMPERATURE VIABILITY PROTEIN LTV1-RELATED"/>
    <property type="match status" value="1"/>
</dbReference>
<keyword evidence="4" id="KW-1185">Reference proteome</keyword>
<dbReference type="Proteomes" id="UP000494040">
    <property type="component" value="Unassembled WGS sequence"/>
</dbReference>
<accession>A0A8I6REM1</accession>
<dbReference type="KEGG" id="clec:106663948"/>
<evidence type="ECO:0000313" key="3">
    <source>
        <dbReference type="EnsemblMetazoa" id="XP_014244694.1"/>
    </source>
</evidence>
<comment type="similarity">
    <text evidence="1">Belongs to the LTV1 family.</text>
</comment>
<dbReference type="AlphaFoldDB" id="A0A8I6REM1"/>
<organism evidence="3 4">
    <name type="scientific">Cimex lectularius</name>
    <name type="common">Bed bug</name>
    <name type="synonym">Acanthia lectularia</name>
    <dbReference type="NCBI Taxonomy" id="79782"/>
    <lineage>
        <taxon>Eukaryota</taxon>
        <taxon>Metazoa</taxon>
        <taxon>Ecdysozoa</taxon>
        <taxon>Arthropoda</taxon>
        <taxon>Hexapoda</taxon>
        <taxon>Insecta</taxon>
        <taxon>Pterygota</taxon>
        <taxon>Neoptera</taxon>
        <taxon>Paraneoptera</taxon>
        <taxon>Hemiptera</taxon>
        <taxon>Heteroptera</taxon>
        <taxon>Panheteroptera</taxon>
        <taxon>Cimicomorpha</taxon>
        <taxon>Cimicidae</taxon>
        <taxon>Cimex</taxon>
    </lineage>
</organism>
<reference evidence="3" key="1">
    <citation type="submission" date="2022-01" db="UniProtKB">
        <authorList>
            <consortium name="EnsemblMetazoa"/>
        </authorList>
    </citation>
    <scope>IDENTIFICATION</scope>
</reference>
<dbReference type="GO" id="GO:0042274">
    <property type="term" value="P:ribosomal small subunit biogenesis"/>
    <property type="evidence" value="ECO:0007669"/>
    <property type="project" value="InterPro"/>
</dbReference>
<evidence type="ECO:0000256" key="2">
    <source>
        <dbReference type="ARBA" id="ARBA00021561"/>
    </source>
</evidence>
<protein>
    <recommendedName>
        <fullName evidence="2">Protein LTV1 homolog</fullName>
    </recommendedName>
</protein>
<sequence>MGKKKFIDKKNAITFQLVHRSQKDPLIVDEAVPQNVLKPCVETTKAEMLKYGIYRDDGYNYLQHLKEVGTGDVELVKSEYVKKERVNKPRINLPSSVFGSTVEEKVGLLNKAAPKGLEVGYSDDLLEVYANLEDDHLIDEESEIEDNFMEIAGEVIPEGEEKDGVDYDEFGEDDEFSDEELRDNLLDLEETKTRFTEYSMTSSVMRRNEQLTMLDDRFEEMFSQYDDNEIGALDTEDIEGEMDPQTTLMDQLDNEEGVKNDSEVIKFDTSKYNYVCDESSGNESDCSLIELKEKEKWDCESILSTYSNIYNHPKLIGAPPSNKIKINPKTGIPITTTRLTASALADHNGKAKSTATGPGSLVSIVSTLSIRPKDETRHEKTSRKKAFKVYKKERRIERKLNTEAFKEEKKRMEKIMANNKTKHMIPI</sequence>
<dbReference type="OrthoDB" id="5852896at2759"/>
<dbReference type="PANTHER" id="PTHR21531:SF0">
    <property type="entry name" value="PROTEIN LTV1 HOMOLOG"/>
    <property type="match status" value="1"/>
</dbReference>
<dbReference type="OMA" id="TKEFLFM"/>
<dbReference type="CTD" id="84946"/>
<dbReference type="Pfam" id="PF04180">
    <property type="entry name" value="LTV"/>
    <property type="match status" value="2"/>
</dbReference>
<dbReference type="RefSeq" id="XP_014244694.1">
    <property type="nucleotide sequence ID" value="XM_014389208.2"/>
</dbReference>
<dbReference type="GO" id="GO:0005634">
    <property type="term" value="C:nucleus"/>
    <property type="evidence" value="ECO:0007669"/>
    <property type="project" value="TreeGrafter"/>
</dbReference>
<name>A0A8I6REM1_CIMLE</name>
<dbReference type="GeneID" id="106663948"/>
<dbReference type="GO" id="GO:0005829">
    <property type="term" value="C:cytosol"/>
    <property type="evidence" value="ECO:0007669"/>
    <property type="project" value="TreeGrafter"/>
</dbReference>
<evidence type="ECO:0000313" key="4">
    <source>
        <dbReference type="Proteomes" id="UP000494040"/>
    </source>
</evidence>
<dbReference type="GO" id="GO:0000056">
    <property type="term" value="P:ribosomal small subunit export from nucleus"/>
    <property type="evidence" value="ECO:0007669"/>
    <property type="project" value="TreeGrafter"/>
</dbReference>
<dbReference type="EnsemblMetazoa" id="XM_014389208.2">
    <property type="protein sequence ID" value="XP_014244694.1"/>
    <property type="gene ID" value="LOC106663948"/>
</dbReference>
<dbReference type="InterPro" id="IPR007307">
    <property type="entry name" value="Ltv1"/>
</dbReference>
<evidence type="ECO:0000256" key="1">
    <source>
        <dbReference type="ARBA" id="ARBA00009078"/>
    </source>
</evidence>
<proteinExistence type="inferred from homology"/>